<sequence length="46" mass="5224">MKTRVFFTGESDTFNDMATGICKTLGFLPVEFKSYPISHSDIHILQ</sequence>
<dbReference type="RefSeq" id="WP_177168631.1">
    <property type="nucleotide sequence ID" value="NZ_FOHV01000014.1"/>
</dbReference>
<keyword evidence="2" id="KW-1185">Reference proteome</keyword>
<dbReference type="EMBL" id="FOHV01000014">
    <property type="protein sequence ID" value="SET27349.1"/>
    <property type="molecule type" value="Genomic_DNA"/>
</dbReference>
<accession>A0A1I0D604</accession>
<proteinExistence type="predicted"/>
<name>A0A1I0D604_9GAMM</name>
<gene>
    <name evidence="1" type="ORF">SAMN02583745_01853</name>
</gene>
<reference evidence="2" key="1">
    <citation type="submission" date="2016-10" db="EMBL/GenBank/DDBJ databases">
        <authorList>
            <person name="Varghese N."/>
            <person name="Submissions S."/>
        </authorList>
    </citation>
    <scope>NUCLEOTIDE SEQUENCE [LARGE SCALE GENOMIC DNA]</scope>
    <source>
        <strain evidence="2">DSM 18579</strain>
    </source>
</reference>
<organism evidence="1 2">
    <name type="scientific">Thorsellia anophelis DSM 18579</name>
    <dbReference type="NCBI Taxonomy" id="1123402"/>
    <lineage>
        <taxon>Bacteria</taxon>
        <taxon>Pseudomonadati</taxon>
        <taxon>Pseudomonadota</taxon>
        <taxon>Gammaproteobacteria</taxon>
        <taxon>Enterobacterales</taxon>
        <taxon>Thorselliaceae</taxon>
        <taxon>Thorsellia</taxon>
    </lineage>
</organism>
<dbReference type="AlphaFoldDB" id="A0A1I0D604"/>
<evidence type="ECO:0000313" key="1">
    <source>
        <dbReference type="EMBL" id="SET27349.1"/>
    </source>
</evidence>
<evidence type="ECO:0000313" key="2">
    <source>
        <dbReference type="Proteomes" id="UP000242642"/>
    </source>
</evidence>
<dbReference type="Proteomes" id="UP000242642">
    <property type="component" value="Unassembled WGS sequence"/>
</dbReference>
<protein>
    <submittedName>
        <fullName evidence="1">Uncharacterized protein</fullName>
    </submittedName>
</protein>